<reference evidence="1" key="1">
    <citation type="submission" date="2021-07" db="EMBL/GenBank/DDBJ databases">
        <authorList>
            <person name="Branca A.L. A."/>
        </authorList>
    </citation>
    <scope>NUCLEOTIDE SEQUENCE</scope>
</reference>
<accession>A0A9W4K2E1</accession>
<dbReference type="Proteomes" id="UP001154252">
    <property type="component" value="Unassembled WGS sequence"/>
</dbReference>
<comment type="caution">
    <text evidence="1">The sequence shown here is derived from an EMBL/GenBank/DDBJ whole genome shotgun (WGS) entry which is preliminary data.</text>
</comment>
<keyword evidence="2" id="KW-1185">Reference proteome</keyword>
<evidence type="ECO:0000313" key="1">
    <source>
        <dbReference type="EMBL" id="CAG8880483.1"/>
    </source>
</evidence>
<feature type="non-terminal residue" evidence="1">
    <location>
        <position position="84"/>
    </location>
</feature>
<evidence type="ECO:0000313" key="2">
    <source>
        <dbReference type="Proteomes" id="UP001154252"/>
    </source>
</evidence>
<organism evidence="1 2">
    <name type="scientific">Penicillium egyptiacum</name>
    <dbReference type="NCBI Taxonomy" id="1303716"/>
    <lineage>
        <taxon>Eukaryota</taxon>
        <taxon>Fungi</taxon>
        <taxon>Dikarya</taxon>
        <taxon>Ascomycota</taxon>
        <taxon>Pezizomycotina</taxon>
        <taxon>Eurotiomycetes</taxon>
        <taxon>Eurotiomycetidae</taxon>
        <taxon>Eurotiales</taxon>
        <taxon>Aspergillaceae</taxon>
        <taxon>Penicillium</taxon>
    </lineage>
</organism>
<proteinExistence type="predicted"/>
<protein>
    <submittedName>
        <fullName evidence="1">Uncharacterized protein</fullName>
    </submittedName>
</protein>
<name>A0A9W4K2E1_9EURO</name>
<dbReference type="AlphaFoldDB" id="A0A9W4K2E1"/>
<dbReference type="OrthoDB" id="4364580at2759"/>
<sequence>PSAPPTESTTPSTKPIRSQFWPWALLRDTGSLTVETKRRCALRQAGLLYAQLYNTSKEIFAVGKQYPFGNEALDTLALPAALIQ</sequence>
<feature type="non-terminal residue" evidence="1">
    <location>
        <position position="1"/>
    </location>
</feature>
<dbReference type="EMBL" id="CAJVRC010000083">
    <property type="protein sequence ID" value="CAG8880483.1"/>
    <property type="molecule type" value="Genomic_DNA"/>
</dbReference>
<gene>
    <name evidence="1" type="ORF">PEGY_LOCUS46</name>
</gene>